<dbReference type="EMBL" id="CP018082">
    <property type="protein sequence ID" value="APE33800.1"/>
    <property type="molecule type" value="Genomic_DNA"/>
</dbReference>
<feature type="compositionally biased region" description="Basic and acidic residues" evidence="1">
    <location>
        <begin position="135"/>
        <end position="153"/>
    </location>
</feature>
<dbReference type="KEGG" id="nsl:BOX37_07245"/>
<protein>
    <submittedName>
        <fullName evidence="2">Uncharacterized protein</fullName>
    </submittedName>
</protein>
<name>A0A1J0VP35_9NOCA</name>
<feature type="region of interest" description="Disordered" evidence="1">
    <location>
        <begin position="127"/>
        <end position="162"/>
    </location>
</feature>
<sequence>MNHENELDDPFIARYADRIDDETEVLWRADFARAQDYYDRGYDEDAALLPEARAIDALWSSDPEVGPRWRELTEIHDAWIHAPEAMTRAHEVFMPGGLQPPDMNDTRWSSHMQAREMTGHGAWPGFEPTHSMSSNERHEPMTETTDRNDRADEVTAESESDTEQLMRADFTHWAAVGYHRDPDDYDPADQMDLTELSSTWINHGEDRWLQEWVTLSGAYLDYRYDGAEAADAKRAQLGETLGPVAARSWDQARDLAVNGIEHDELGLVANHYVTRMPYERGEEIRDAQPTFQHVHNINGYPSSDASRNCPDKPVPSFGASVAARTSALADYQGHGNAIAAAMDRQAERAGVER</sequence>
<accession>A0A1J0VP35</accession>
<reference evidence="2" key="1">
    <citation type="submission" date="2016-11" db="EMBL/GenBank/DDBJ databases">
        <authorList>
            <person name="Jaros S."/>
            <person name="Januszkiewicz K."/>
            <person name="Wedrychowicz H."/>
        </authorList>
    </citation>
    <scope>NUCLEOTIDE SEQUENCE [LARGE SCALE GENOMIC DNA]</scope>
    <source>
        <strain evidence="2">Y48</strain>
    </source>
</reference>
<organism evidence="2 3">
    <name type="scientific">Nocardia mangyaensis</name>
    <dbReference type="NCBI Taxonomy" id="2213200"/>
    <lineage>
        <taxon>Bacteria</taxon>
        <taxon>Bacillati</taxon>
        <taxon>Actinomycetota</taxon>
        <taxon>Actinomycetes</taxon>
        <taxon>Mycobacteriales</taxon>
        <taxon>Nocardiaceae</taxon>
        <taxon>Nocardia</taxon>
    </lineage>
</organism>
<dbReference type="OrthoDB" id="4555755at2"/>
<dbReference type="RefSeq" id="WP_071926983.1">
    <property type="nucleotide sequence ID" value="NZ_CP018082.1"/>
</dbReference>
<keyword evidence="3" id="KW-1185">Reference proteome</keyword>
<evidence type="ECO:0000256" key="1">
    <source>
        <dbReference type="SAM" id="MobiDB-lite"/>
    </source>
</evidence>
<gene>
    <name evidence="2" type="ORF">BOX37_07245</name>
</gene>
<evidence type="ECO:0000313" key="3">
    <source>
        <dbReference type="Proteomes" id="UP000183810"/>
    </source>
</evidence>
<evidence type="ECO:0000313" key="2">
    <source>
        <dbReference type="EMBL" id="APE33800.1"/>
    </source>
</evidence>
<proteinExistence type="predicted"/>
<dbReference type="Proteomes" id="UP000183810">
    <property type="component" value="Chromosome"/>
</dbReference>
<dbReference type="AlphaFoldDB" id="A0A1J0VP35"/>